<dbReference type="AlphaFoldDB" id="A0A2U3EHD8"/>
<feature type="compositionally biased region" description="Basic and acidic residues" evidence="1">
    <location>
        <begin position="33"/>
        <end position="49"/>
    </location>
</feature>
<dbReference type="EMBL" id="LCWV01000004">
    <property type="protein sequence ID" value="PWI73936.1"/>
    <property type="molecule type" value="Genomic_DNA"/>
</dbReference>
<name>A0A2U3EHD8_PURLI</name>
<evidence type="ECO:0000256" key="1">
    <source>
        <dbReference type="SAM" id="MobiDB-lite"/>
    </source>
</evidence>
<evidence type="ECO:0000313" key="2">
    <source>
        <dbReference type="EMBL" id="PWI73936.1"/>
    </source>
</evidence>
<dbReference type="Proteomes" id="UP000245956">
    <property type="component" value="Unassembled WGS sequence"/>
</dbReference>
<accession>A0A2U3EHD8</accession>
<feature type="compositionally biased region" description="Polar residues" evidence="1">
    <location>
        <begin position="440"/>
        <end position="449"/>
    </location>
</feature>
<reference evidence="2 3" key="1">
    <citation type="journal article" date="2016" name="Front. Microbiol.">
        <title>Genome and transcriptome sequences reveal the specific parasitism of the nematophagous Purpureocillium lilacinum 36-1.</title>
        <authorList>
            <person name="Xie J."/>
            <person name="Li S."/>
            <person name="Mo C."/>
            <person name="Xiao X."/>
            <person name="Peng D."/>
            <person name="Wang G."/>
            <person name="Xiao Y."/>
        </authorList>
    </citation>
    <scope>NUCLEOTIDE SEQUENCE [LARGE SCALE GENOMIC DNA]</scope>
    <source>
        <strain evidence="2 3">36-1</strain>
    </source>
</reference>
<protein>
    <submittedName>
        <fullName evidence="2">Uncharacterized protein</fullName>
    </submittedName>
</protein>
<comment type="caution">
    <text evidence="2">The sequence shown here is derived from an EMBL/GenBank/DDBJ whole genome shotgun (WGS) entry which is preliminary data.</text>
</comment>
<sequence>MPEYSLTRRRELLAFRVTEALPDHALAMQPQSRDQRSRRTDSGRQEAWHHATARVEQPQVSRFARVRAPIRPNSNCHGQPVPAAPPVWTSMPSHVKVTVLYPPAKQRTSLRRGSTNKRPGTRGGGGGYILRQPRSGRIGRTFDRDGGKWKEKMEASLSDRPSQGPAWALGCMEGAPFLMRDRSRRTAWRSAKGSPETPGGEAGNRAIEAGHLTPRTRLLHRRRRRRRVTCAICATTPPGSLRGSLADIGGTGRAGGVTAPCKWSQIAGPLVLRGSWAGPVDCWDTRAMFVPKVPLPGSAAEPRTAIAGPLSREAAVAWEMDERQCVACAGAGVVRFDGGRRGVCGSGSVMDEPGEGLSCTGTSADLHQSQIPQKRLVGAGSVLEARPASPGPGEGSGGLEREVVRRATRRLQSQPAVNGCDTEAALPRSQDEPRKLIQGSPHSMQTRQSSVLANVCTEYEMDIEPAMGGAL</sequence>
<proteinExistence type="predicted"/>
<feature type="region of interest" description="Disordered" evidence="1">
    <location>
        <begin position="24"/>
        <end position="56"/>
    </location>
</feature>
<organism evidence="2 3">
    <name type="scientific">Purpureocillium lilacinum</name>
    <name type="common">Paecilomyces lilacinus</name>
    <dbReference type="NCBI Taxonomy" id="33203"/>
    <lineage>
        <taxon>Eukaryota</taxon>
        <taxon>Fungi</taxon>
        <taxon>Dikarya</taxon>
        <taxon>Ascomycota</taxon>
        <taxon>Pezizomycotina</taxon>
        <taxon>Sordariomycetes</taxon>
        <taxon>Hypocreomycetidae</taxon>
        <taxon>Hypocreales</taxon>
        <taxon>Ophiocordycipitaceae</taxon>
        <taxon>Purpureocillium</taxon>
    </lineage>
</organism>
<feature type="region of interest" description="Disordered" evidence="1">
    <location>
        <begin position="410"/>
        <end position="449"/>
    </location>
</feature>
<feature type="region of interest" description="Disordered" evidence="1">
    <location>
        <begin position="108"/>
        <end position="145"/>
    </location>
</feature>
<gene>
    <name evidence="2" type="ORF">PCL_09212</name>
</gene>
<evidence type="ECO:0000313" key="3">
    <source>
        <dbReference type="Proteomes" id="UP000245956"/>
    </source>
</evidence>